<gene>
    <name evidence="2" type="ORF">KNW02_20375</name>
</gene>
<evidence type="ECO:0000313" key="2">
    <source>
        <dbReference type="EMBL" id="MBU3032425.1"/>
    </source>
</evidence>
<organism evidence="2 3">
    <name type="scientific">Paracoccus marinaquae</name>
    <dbReference type="NCBI Taxonomy" id="2841926"/>
    <lineage>
        <taxon>Bacteria</taxon>
        <taxon>Pseudomonadati</taxon>
        <taxon>Pseudomonadota</taxon>
        <taxon>Alphaproteobacteria</taxon>
        <taxon>Rhodobacterales</taxon>
        <taxon>Paracoccaceae</taxon>
        <taxon>Paracoccus</taxon>
    </lineage>
</organism>
<protein>
    <submittedName>
        <fullName evidence="2">Uncharacterized protein</fullName>
    </submittedName>
</protein>
<dbReference type="RefSeq" id="WP_216035007.1">
    <property type="nucleotide sequence ID" value="NZ_JAHKNG010000100.1"/>
</dbReference>
<accession>A0ABS6AS43</accession>
<comment type="caution">
    <text evidence="2">The sequence shown here is derived from an EMBL/GenBank/DDBJ whole genome shotgun (WGS) entry which is preliminary data.</text>
</comment>
<feature type="region of interest" description="Disordered" evidence="1">
    <location>
        <begin position="1"/>
        <end position="24"/>
    </location>
</feature>
<evidence type="ECO:0000313" key="3">
    <source>
        <dbReference type="Proteomes" id="UP001166191"/>
    </source>
</evidence>
<proteinExistence type="predicted"/>
<sequence length="46" mass="4590">MTVSVNFSDVASDADDATESGSGGTISNVVALLRKSGEGIHLVNPA</sequence>
<reference evidence="2" key="1">
    <citation type="submission" date="2021-06" db="EMBL/GenBank/DDBJ databases">
        <title>Paracoccus bacterium XHP0099 sp. nov., isolated from the surface waters of the Yellow Sea.</title>
        <authorList>
            <person name="Xue H."/>
            <person name="Zhang D."/>
        </authorList>
    </citation>
    <scope>NUCLEOTIDE SEQUENCE</scope>
    <source>
        <strain evidence="2">XHP0099</strain>
    </source>
</reference>
<dbReference type="EMBL" id="JAHKNG010000100">
    <property type="protein sequence ID" value="MBU3032425.1"/>
    <property type="molecule type" value="Genomic_DNA"/>
</dbReference>
<keyword evidence="3" id="KW-1185">Reference proteome</keyword>
<dbReference type="Proteomes" id="UP001166191">
    <property type="component" value="Unassembled WGS sequence"/>
</dbReference>
<evidence type="ECO:0000256" key="1">
    <source>
        <dbReference type="SAM" id="MobiDB-lite"/>
    </source>
</evidence>
<name>A0ABS6AS43_9RHOB</name>